<accession>W7XJB0</accession>
<reference evidence="2" key="1">
    <citation type="journal article" date="2006" name="PLoS Biol.">
        <title>Macronuclear genome sequence of the ciliate Tetrahymena thermophila, a model eukaryote.</title>
        <authorList>
            <person name="Eisen J.A."/>
            <person name="Coyne R.S."/>
            <person name="Wu M."/>
            <person name="Wu D."/>
            <person name="Thiagarajan M."/>
            <person name="Wortman J.R."/>
            <person name="Badger J.H."/>
            <person name="Ren Q."/>
            <person name="Amedeo P."/>
            <person name="Jones K.M."/>
            <person name="Tallon L.J."/>
            <person name="Delcher A.L."/>
            <person name="Salzberg S.L."/>
            <person name="Silva J.C."/>
            <person name="Haas B.J."/>
            <person name="Majoros W.H."/>
            <person name="Farzad M."/>
            <person name="Carlton J.M."/>
            <person name="Smith R.K. Jr."/>
            <person name="Garg J."/>
            <person name="Pearlman R.E."/>
            <person name="Karrer K.M."/>
            <person name="Sun L."/>
            <person name="Manning G."/>
            <person name="Elde N.C."/>
            <person name="Turkewitz A.P."/>
            <person name="Asai D.J."/>
            <person name="Wilkes D.E."/>
            <person name="Wang Y."/>
            <person name="Cai H."/>
            <person name="Collins K."/>
            <person name="Stewart B.A."/>
            <person name="Lee S.R."/>
            <person name="Wilamowska K."/>
            <person name="Weinberg Z."/>
            <person name="Ruzzo W.L."/>
            <person name="Wloga D."/>
            <person name="Gaertig J."/>
            <person name="Frankel J."/>
            <person name="Tsao C.-C."/>
            <person name="Gorovsky M.A."/>
            <person name="Keeling P.J."/>
            <person name="Waller R.F."/>
            <person name="Patron N.J."/>
            <person name="Cherry J.M."/>
            <person name="Stover N.A."/>
            <person name="Krieger C.J."/>
            <person name="del Toro C."/>
            <person name="Ryder H.F."/>
            <person name="Williamson S.C."/>
            <person name="Barbeau R.A."/>
            <person name="Hamilton E.P."/>
            <person name="Orias E."/>
        </authorList>
    </citation>
    <scope>NUCLEOTIDE SEQUENCE [LARGE SCALE GENOMIC DNA]</scope>
    <source>
        <strain evidence="2">SB210</strain>
    </source>
</reference>
<dbReference type="RefSeq" id="XP_012652035.1">
    <property type="nucleotide sequence ID" value="XM_012796581.1"/>
</dbReference>
<dbReference type="AlphaFoldDB" id="W7XJB0"/>
<keyword evidence="2" id="KW-1185">Reference proteome</keyword>
<sequence>MISQIGFLRNHVNEKLYQHIFNEAILEADKFLLTHNSLVNSEQYLLATNMGFLIMEEISETLEFSLQVIIEVTIGQSKYLKTQFLLIQILKLRVFIDNWIGYRLLQQEFWQWKKNQKPHRKPIVQDKYVGSFDKGQIFNTLKQAQLYVEIFQVFKQQKNQKQ</sequence>
<evidence type="ECO:0000313" key="2">
    <source>
        <dbReference type="Proteomes" id="UP000009168"/>
    </source>
</evidence>
<dbReference type="Proteomes" id="UP000009168">
    <property type="component" value="Unassembled WGS sequence"/>
</dbReference>
<dbReference type="EMBL" id="GG662767">
    <property type="protein sequence ID" value="EWS75361.1"/>
    <property type="molecule type" value="Genomic_DNA"/>
</dbReference>
<protein>
    <submittedName>
        <fullName evidence="1">Uncharacterized protein</fullName>
    </submittedName>
</protein>
<dbReference type="GeneID" id="24437251"/>
<name>W7XJB0_TETTS</name>
<dbReference type="InParanoid" id="W7XJB0"/>
<dbReference type="KEGG" id="tet:TTHERM_000095358"/>
<gene>
    <name evidence="1" type="ORF">TTHERM_000095358</name>
</gene>
<organism evidence="1 2">
    <name type="scientific">Tetrahymena thermophila (strain SB210)</name>
    <dbReference type="NCBI Taxonomy" id="312017"/>
    <lineage>
        <taxon>Eukaryota</taxon>
        <taxon>Sar</taxon>
        <taxon>Alveolata</taxon>
        <taxon>Ciliophora</taxon>
        <taxon>Intramacronucleata</taxon>
        <taxon>Oligohymenophorea</taxon>
        <taxon>Hymenostomatida</taxon>
        <taxon>Tetrahymenina</taxon>
        <taxon>Tetrahymenidae</taxon>
        <taxon>Tetrahymena</taxon>
    </lineage>
</organism>
<evidence type="ECO:0000313" key="1">
    <source>
        <dbReference type="EMBL" id="EWS75361.1"/>
    </source>
</evidence>
<proteinExistence type="predicted"/>